<dbReference type="SUPFAM" id="SSF51735">
    <property type="entry name" value="NAD(P)-binding Rossmann-fold domains"/>
    <property type="match status" value="1"/>
</dbReference>
<dbReference type="Pfam" id="PF05368">
    <property type="entry name" value="NmrA"/>
    <property type="match status" value="1"/>
</dbReference>
<sequence>MTKVLITGATGNVGTEILKALGNIHHTLEIYAGVRKTNTNQREPLVFEQNEIYFDFTKIDTFWPALLNIDILFLLRPPNISDVAKYFKPLIDTAKKSSIQHIIFLSVQGVEKSKIIPHHKIEKLIVDSKISYTFLRPAYFMQNFTTTLRYDLVHNHRIYLPAGQARFTLIDLKDIGCVTAEVLINPQKYCNKSYELTNNETLTFAEMAKKISEGIGKNISYISPSLLQFFITKRKEEMPIMLILVMIMLHYFPRFQQTPKLTQWVKIITKKEPKTFEEFIQTNLKKIGKNKSS</sequence>
<dbReference type="InterPro" id="IPR008030">
    <property type="entry name" value="NmrA-like"/>
</dbReference>
<dbReference type="InterPro" id="IPR051604">
    <property type="entry name" value="Ergot_Alk_Oxidoreductase"/>
</dbReference>
<dbReference type="Proteomes" id="UP000323621">
    <property type="component" value="Unassembled WGS sequence"/>
</dbReference>
<dbReference type="Gene3D" id="3.40.50.720">
    <property type="entry name" value="NAD(P)-binding Rossmann-like Domain"/>
    <property type="match status" value="1"/>
</dbReference>
<keyword evidence="3" id="KW-1185">Reference proteome</keyword>
<proteinExistence type="predicted"/>
<evidence type="ECO:0000313" key="3">
    <source>
        <dbReference type="Proteomes" id="UP000323621"/>
    </source>
</evidence>
<organism evidence="2 3">
    <name type="scientific">Bizionia gelidisalsuginis</name>
    <dbReference type="NCBI Taxonomy" id="291188"/>
    <lineage>
        <taxon>Bacteria</taxon>
        <taxon>Pseudomonadati</taxon>
        <taxon>Bacteroidota</taxon>
        <taxon>Flavobacteriia</taxon>
        <taxon>Flavobacteriales</taxon>
        <taxon>Flavobacteriaceae</taxon>
        <taxon>Bizionia</taxon>
    </lineage>
</organism>
<dbReference type="PANTHER" id="PTHR43162">
    <property type="match status" value="1"/>
</dbReference>
<evidence type="ECO:0000259" key="1">
    <source>
        <dbReference type="Pfam" id="PF05368"/>
    </source>
</evidence>
<dbReference type="Gene3D" id="3.90.25.10">
    <property type="entry name" value="UDP-galactose 4-epimerase, domain 1"/>
    <property type="match status" value="1"/>
</dbReference>
<dbReference type="InterPro" id="IPR036291">
    <property type="entry name" value="NAD(P)-bd_dom_sf"/>
</dbReference>
<gene>
    <name evidence="2" type="ORF">ES677_11530</name>
</gene>
<dbReference type="PANTHER" id="PTHR43162:SF1">
    <property type="entry name" value="PRESTALK A DIFFERENTIATION PROTEIN A"/>
    <property type="match status" value="1"/>
</dbReference>
<comment type="caution">
    <text evidence="2">The sequence shown here is derived from an EMBL/GenBank/DDBJ whole genome shotgun (WGS) entry which is preliminary data.</text>
</comment>
<feature type="domain" description="NmrA-like" evidence="1">
    <location>
        <begin position="3"/>
        <end position="279"/>
    </location>
</feature>
<name>A0ABY3M8J5_9FLAO</name>
<dbReference type="EMBL" id="VSKN01000017">
    <property type="protein sequence ID" value="TYC10565.1"/>
    <property type="molecule type" value="Genomic_DNA"/>
</dbReference>
<accession>A0ABY3M8J5</accession>
<evidence type="ECO:0000313" key="2">
    <source>
        <dbReference type="EMBL" id="TYC10565.1"/>
    </source>
</evidence>
<dbReference type="RefSeq" id="WP_148381325.1">
    <property type="nucleotide sequence ID" value="NZ_VSKN01000017.1"/>
</dbReference>
<reference evidence="2 3" key="1">
    <citation type="submission" date="2019-08" db="EMBL/GenBank/DDBJ databases">
        <title>Genomes of Antarctic Bizionia species.</title>
        <authorList>
            <person name="Bowman J.P."/>
        </authorList>
    </citation>
    <scope>NUCLEOTIDE SEQUENCE [LARGE SCALE GENOMIC DNA]</scope>
    <source>
        <strain evidence="2 3">IC164</strain>
    </source>
</reference>
<protein>
    <submittedName>
        <fullName evidence="2">NAD(P)H-binding protein</fullName>
    </submittedName>
</protein>